<keyword evidence="1" id="KW-0677">Repeat</keyword>
<dbReference type="GO" id="GO:0006355">
    <property type="term" value="P:regulation of DNA-templated transcription"/>
    <property type="evidence" value="ECO:0007669"/>
    <property type="project" value="InterPro"/>
</dbReference>
<gene>
    <name evidence="3" type="ORF">PF586_04970</name>
</gene>
<dbReference type="SMART" id="SM01061">
    <property type="entry name" value="CAT_RBD"/>
    <property type="match status" value="1"/>
</dbReference>
<dbReference type="InterPro" id="IPR036650">
    <property type="entry name" value="CAT_RNA-bd_dom_sf"/>
</dbReference>
<dbReference type="InterPro" id="IPR036634">
    <property type="entry name" value="PRD_sf"/>
</dbReference>
<dbReference type="GO" id="GO:0003723">
    <property type="term" value="F:RNA binding"/>
    <property type="evidence" value="ECO:0007669"/>
    <property type="project" value="InterPro"/>
</dbReference>
<dbReference type="Pfam" id="PF00874">
    <property type="entry name" value="PRD"/>
    <property type="match status" value="2"/>
</dbReference>
<dbReference type="PANTHER" id="PTHR30185">
    <property type="entry name" value="CRYPTIC BETA-GLUCOSIDE BGL OPERON ANTITERMINATOR"/>
    <property type="match status" value="1"/>
</dbReference>
<proteinExistence type="predicted"/>
<evidence type="ECO:0000313" key="3">
    <source>
        <dbReference type="EMBL" id="MDA3767827.1"/>
    </source>
</evidence>
<name>A0AAW5YUX6_9LACO</name>
<dbReference type="InterPro" id="IPR050661">
    <property type="entry name" value="BglG_antiterminators"/>
</dbReference>
<sequence>MKIVQVLNNNVAVVEDHGGRPEIVMGTGLAFGKKKGDAVEDKKVEATFKMHDEHAVDDLSTLLKDVPADFIEASYSLIEQSQEKYDFAVEGYLYVTLTMHLYSAYQRLKEGRYRANNSLPDLSDKYPEAYKIADEFLAGFKERLRVDFPASECDSIALHFINAHGDQASQAEPVDRLDEQILAIVSDVLRKNSIVRNSVNYTDYGRFMAHLTYLAQRLREGRQSKDVQISAMSLVSISRDFPNAKRIVDKIAERLKYELKIEVSDLERLYLLIHVVRLSNENGTKK</sequence>
<protein>
    <submittedName>
        <fullName evidence="3">PRD domain-containing protein</fullName>
    </submittedName>
</protein>
<feature type="domain" description="PRD" evidence="2">
    <location>
        <begin position="65"/>
        <end position="170"/>
    </location>
</feature>
<dbReference type="Pfam" id="PF03123">
    <property type="entry name" value="CAT_RBD"/>
    <property type="match status" value="1"/>
</dbReference>
<organism evidence="3 4">
    <name type="scientific">Lactobacillus delbrueckii</name>
    <dbReference type="NCBI Taxonomy" id="1584"/>
    <lineage>
        <taxon>Bacteria</taxon>
        <taxon>Bacillati</taxon>
        <taxon>Bacillota</taxon>
        <taxon>Bacilli</taxon>
        <taxon>Lactobacillales</taxon>
        <taxon>Lactobacillaceae</taxon>
        <taxon>Lactobacillus</taxon>
    </lineage>
</organism>
<comment type="caution">
    <text evidence="3">The sequence shown here is derived from an EMBL/GenBank/DDBJ whole genome shotgun (WGS) entry which is preliminary data.</text>
</comment>
<evidence type="ECO:0000259" key="2">
    <source>
        <dbReference type="PROSITE" id="PS51372"/>
    </source>
</evidence>
<dbReference type="InterPro" id="IPR004341">
    <property type="entry name" value="CAT_RNA-bd_dom"/>
</dbReference>
<dbReference type="Gene3D" id="2.30.24.10">
    <property type="entry name" value="CAT RNA-binding domain"/>
    <property type="match status" value="1"/>
</dbReference>
<evidence type="ECO:0000256" key="1">
    <source>
        <dbReference type="ARBA" id="ARBA00022737"/>
    </source>
</evidence>
<accession>A0AAW5YUX6</accession>
<dbReference type="Gene3D" id="1.10.1790.10">
    <property type="entry name" value="PRD domain"/>
    <property type="match status" value="2"/>
</dbReference>
<dbReference type="SUPFAM" id="SSF50151">
    <property type="entry name" value="SacY-like RNA-binding domain"/>
    <property type="match status" value="1"/>
</dbReference>
<dbReference type="EMBL" id="JAQIEY010000011">
    <property type="protein sequence ID" value="MDA3767827.1"/>
    <property type="molecule type" value="Genomic_DNA"/>
</dbReference>
<dbReference type="Proteomes" id="UP001210502">
    <property type="component" value="Unassembled WGS sequence"/>
</dbReference>
<feature type="domain" description="PRD" evidence="2">
    <location>
        <begin position="172"/>
        <end position="285"/>
    </location>
</feature>
<dbReference type="PROSITE" id="PS51372">
    <property type="entry name" value="PRD_2"/>
    <property type="match status" value="2"/>
</dbReference>
<dbReference type="PANTHER" id="PTHR30185:SF15">
    <property type="entry name" value="CRYPTIC BETA-GLUCOSIDE BGL OPERON ANTITERMINATOR"/>
    <property type="match status" value="1"/>
</dbReference>
<dbReference type="SUPFAM" id="SSF63520">
    <property type="entry name" value="PTS-regulatory domain, PRD"/>
    <property type="match status" value="2"/>
</dbReference>
<reference evidence="3" key="1">
    <citation type="submission" date="2023-01" db="EMBL/GenBank/DDBJ databases">
        <title>Sequencing of the bacterial strains from artisanal fermented milk Matsoni.</title>
        <authorList>
            <person name="Rozman V."/>
            <person name="Accetto T."/>
            <person name="Bogovic Matijasic B."/>
        </authorList>
    </citation>
    <scope>NUCLEOTIDE SEQUENCE</scope>
    <source>
        <strain evidence="3">Lbl333</strain>
    </source>
</reference>
<dbReference type="AlphaFoldDB" id="A0AAW5YUX6"/>
<dbReference type="InterPro" id="IPR011608">
    <property type="entry name" value="PRD"/>
</dbReference>
<evidence type="ECO:0000313" key="4">
    <source>
        <dbReference type="Proteomes" id="UP001210502"/>
    </source>
</evidence>